<feature type="compositionally biased region" description="Acidic residues" evidence="11">
    <location>
        <begin position="401"/>
        <end position="410"/>
    </location>
</feature>
<feature type="region of interest" description="Disordered" evidence="11">
    <location>
        <begin position="368"/>
        <end position="415"/>
    </location>
</feature>
<dbReference type="FunFam" id="3.30.160.60:FF:000007">
    <property type="entry name" value="Basic krueppel-like factor 3"/>
    <property type="match status" value="1"/>
</dbReference>
<evidence type="ECO:0000313" key="13">
    <source>
        <dbReference type="EMBL" id="CAD6992281.1"/>
    </source>
</evidence>
<evidence type="ECO:0000256" key="10">
    <source>
        <dbReference type="PROSITE-ProRule" id="PRU00042"/>
    </source>
</evidence>
<dbReference type="PANTHER" id="PTHR16515">
    <property type="entry name" value="PR DOMAIN ZINC FINGER PROTEIN"/>
    <property type="match status" value="1"/>
</dbReference>
<evidence type="ECO:0000256" key="4">
    <source>
        <dbReference type="ARBA" id="ARBA00022771"/>
    </source>
</evidence>
<keyword evidence="2" id="KW-0479">Metal-binding</keyword>
<dbReference type="PROSITE" id="PS00028">
    <property type="entry name" value="ZINC_FINGER_C2H2_1"/>
    <property type="match status" value="2"/>
</dbReference>
<keyword evidence="3" id="KW-0677">Repeat</keyword>
<evidence type="ECO:0000256" key="8">
    <source>
        <dbReference type="ARBA" id="ARBA00023163"/>
    </source>
</evidence>
<dbReference type="InterPro" id="IPR050331">
    <property type="entry name" value="Zinc_finger"/>
</dbReference>
<evidence type="ECO:0000256" key="2">
    <source>
        <dbReference type="ARBA" id="ARBA00022723"/>
    </source>
</evidence>
<proteinExistence type="predicted"/>
<evidence type="ECO:0000256" key="9">
    <source>
        <dbReference type="ARBA" id="ARBA00023242"/>
    </source>
</evidence>
<accession>A0A811U149</accession>
<evidence type="ECO:0000256" key="11">
    <source>
        <dbReference type="SAM" id="MobiDB-lite"/>
    </source>
</evidence>
<dbReference type="Gene3D" id="3.30.160.60">
    <property type="entry name" value="Classic Zinc Finger"/>
    <property type="match status" value="3"/>
</dbReference>
<dbReference type="InterPro" id="IPR036236">
    <property type="entry name" value="Znf_C2H2_sf"/>
</dbReference>
<keyword evidence="6" id="KW-0805">Transcription regulation</keyword>
<dbReference type="GO" id="GO:0008270">
    <property type="term" value="F:zinc ion binding"/>
    <property type="evidence" value="ECO:0007669"/>
    <property type="project" value="UniProtKB-KW"/>
</dbReference>
<dbReference type="PANTHER" id="PTHR16515:SF49">
    <property type="entry name" value="GASTRULA ZINC FINGER PROTEIN XLCGF49.1-LIKE-RELATED"/>
    <property type="match status" value="1"/>
</dbReference>
<keyword evidence="14" id="KW-1185">Reference proteome</keyword>
<keyword evidence="8" id="KW-0804">Transcription</keyword>
<keyword evidence="4 10" id="KW-0863">Zinc-finger</keyword>
<keyword evidence="5" id="KW-0862">Zinc</keyword>
<evidence type="ECO:0000256" key="3">
    <source>
        <dbReference type="ARBA" id="ARBA00022737"/>
    </source>
</evidence>
<reference evidence="13" key="1">
    <citation type="submission" date="2020-11" db="EMBL/GenBank/DDBJ databases">
        <authorList>
            <person name="Whitehead M."/>
        </authorList>
    </citation>
    <scope>NUCLEOTIDE SEQUENCE</scope>
    <source>
        <strain evidence="13">EGII</strain>
    </source>
</reference>
<protein>
    <submittedName>
        <fullName evidence="13">(Mediterranean fruit fly) hypothetical protein</fullName>
    </submittedName>
</protein>
<dbReference type="AlphaFoldDB" id="A0A811U149"/>
<dbReference type="GO" id="GO:0003677">
    <property type="term" value="F:DNA binding"/>
    <property type="evidence" value="ECO:0007669"/>
    <property type="project" value="UniProtKB-KW"/>
</dbReference>
<feature type="domain" description="C2H2-type" evidence="12">
    <location>
        <begin position="444"/>
        <end position="471"/>
    </location>
</feature>
<dbReference type="OrthoDB" id="8113227at2759"/>
<evidence type="ECO:0000256" key="1">
    <source>
        <dbReference type="ARBA" id="ARBA00004123"/>
    </source>
</evidence>
<gene>
    <name evidence="13" type="ORF">CCAP1982_LOCUS1149</name>
</gene>
<dbReference type="EMBL" id="CAJHJT010000001">
    <property type="protein sequence ID" value="CAD6992281.1"/>
    <property type="molecule type" value="Genomic_DNA"/>
</dbReference>
<feature type="domain" description="C2H2-type" evidence="12">
    <location>
        <begin position="416"/>
        <end position="443"/>
    </location>
</feature>
<dbReference type="SMART" id="SM00355">
    <property type="entry name" value="ZnF_C2H2"/>
    <property type="match status" value="2"/>
</dbReference>
<dbReference type="SUPFAM" id="SSF57667">
    <property type="entry name" value="beta-beta-alpha zinc fingers"/>
    <property type="match status" value="1"/>
</dbReference>
<feature type="compositionally biased region" description="Polar residues" evidence="11">
    <location>
        <begin position="371"/>
        <end position="387"/>
    </location>
</feature>
<evidence type="ECO:0000256" key="5">
    <source>
        <dbReference type="ARBA" id="ARBA00022833"/>
    </source>
</evidence>
<comment type="caution">
    <text evidence="13">The sequence shown here is derived from an EMBL/GenBank/DDBJ whole genome shotgun (WGS) entry which is preliminary data.</text>
</comment>
<evidence type="ECO:0000313" key="14">
    <source>
        <dbReference type="Proteomes" id="UP000606786"/>
    </source>
</evidence>
<organism evidence="13 14">
    <name type="scientific">Ceratitis capitata</name>
    <name type="common">Mediterranean fruit fly</name>
    <name type="synonym">Tephritis capitata</name>
    <dbReference type="NCBI Taxonomy" id="7213"/>
    <lineage>
        <taxon>Eukaryota</taxon>
        <taxon>Metazoa</taxon>
        <taxon>Ecdysozoa</taxon>
        <taxon>Arthropoda</taxon>
        <taxon>Hexapoda</taxon>
        <taxon>Insecta</taxon>
        <taxon>Pterygota</taxon>
        <taxon>Neoptera</taxon>
        <taxon>Endopterygota</taxon>
        <taxon>Diptera</taxon>
        <taxon>Brachycera</taxon>
        <taxon>Muscomorpha</taxon>
        <taxon>Tephritoidea</taxon>
        <taxon>Tephritidae</taxon>
        <taxon>Ceratitis</taxon>
        <taxon>Ceratitis</taxon>
    </lineage>
</organism>
<comment type="subcellular location">
    <subcellularLocation>
        <location evidence="1">Nucleus</location>
    </subcellularLocation>
</comment>
<dbReference type="Pfam" id="PF00096">
    <property type="entry name" value="zf-C2H2"/>
    <property type="match status" value="2"/>
</dbReference>
<sequence>MGLLYKSFKLLNIILDSLEDQEGGAMYISCDVSNGGPVEPETGYVPNNPLFGLALDSPQQECAASSCVGCLSCQGNTVLPISALTSNDFDCGSCFDTTANSVIADAGIVGSTENHLQQESIGLSDNTSINNNTANNHNNNSSSNNTINYWSTDEMASSFPGLPPLDIDPLPSLFPFSPCGASYNFSSNPHQASLSYTVHPHQMLVSPNSQISHHAQSQTQSTIHGNSLGSGATQAACYYDPSSSGMIGGSASVGAACSQHMSPSGAPPPPPPPMYPSMSVNVSMNMTMHGYGAEGTMPMQCSQMQWTPPNTNSSVNVLYPPLLSPTHYPPAATYSFTADFRTPTLQQSSQSPGAGVLPTLTDAVIVEEDSPSPTSDTSRHLFNTGTELTPAFASPTKSPYDDDEDSNEEGSDSKPNLCRLCGKTYARPSTLKTHLRTHSGERPYRCPDCNKSFSQAANLTAHVRTHTGQKPFRCPICDRRFSQVPASPRTCAPIRANDPTVVLRARNPFRTVPRSQNTCAYIAAKSLINVNCACSDFRNRAT</sequence>
<dbReference type="GO" id="GO:0005634">
    <property type="term" value="C:nucleus"/>
    <property type="evidence" value="ECO:0007669"/>
    <property type="project" value="UniProtKB-SubCell"/>
</dbReference>
<name>A0A811U149_CERCA</name>
<dbReference type="GO" id="GO:0010468">
    <property type="term" value="P:regulation of gene expression"/>
    <property type="evidence" value="ECO:0007669"/>
    <property type="project" value="TreeGrafter"/>
</dbReference>
<dbReference type="InterPro" id="IPR013087">
    <property type="entry name" value="Znf_C2H2_type"/>
</dbReference>
<dbReference type="Proteomes" id="UP000606786">
    <property type="component" value="Unassembled WGS sequence"/>
</dbReference>
<evidence type="ECO:0000256" key="6">
    <source>
        <dbReference type="ARBA" id="ARBA00023015"/>
    </source>
</evidence>
<keyword evidence="9" id="KW-0539">Nucleus</keyword>
<dbReference type="PROSITE" id="PS50157">
    <property type="entry name" value="ZINC_FINGER_C2H2_2"/>
    <property type="match status" value="2"/>
</dbReference>
<keyword evidence="7" id="KW-0238">DNA-binding</keyword>
<evidence type="ECO:0000259" key="12">
    <source>
        <dbReference type="PROSITE" id="PS50157"/>
    </source>
</evidence>
<evidence type="ECO:0000256" key="7">
    <source>
        <dbReference type="ARBA" id="ARBA00023125"/>
    </source>
</evidence>